<dbReference type="InterPro" id="IPR000757">
    <property type="entry name" value="Beta-glucanase-like"/>
</dbReference>
<keyword evidence="6" id="KW-1185">Reference proteome</keyword>
<evidence type="ECO:0000313" key="6">
    <source>
        <dbReference type="Proteomes" id="UP000278143"/>
    </source>
</evidence>
<keyword evidence="1" id="KW-0732">Signal</keyword>
<dbReference type="SUPFAM" id="SSF49899">
    <property type="entry name" value="Concanavalin A-like lectins/glucanases"/>
    <property type="match status" value="1"/>
</dbReference>
<dbReference type="InterPro" id="IPR050546">
    <property type="entry name" value="Glycosyl_Hydrlase_16"/>
</dbReference>
<evidence type="ECO:0000259" key="4">
    <source>
        <dbReference type="PROSITE" id="PS51762"/>
    </source>
</evidence>
<dbReference type="PANTHER" id="PTHR10963:SF22">
    <property type="entry name" value="GLYCOSIDASE CRH2-RELATED"/>
    <property type="match status" value="1"/>
</dbReference>
<evidence type="ECO:0000256" key="3">
    <source>
        <dbReference type="ARBA" id="ARBA00023295"/>
    </source>
</evidence>
<dbReference type="PANTHER" id="PTHR10963">
    <property type="entry name" value="GLYCOSYL HYDROLASE-RELATED"/>
    <property type="match status" value="1"/>
</dbReference>
<dbReference type="AlphaFoldDB" id="A0A4P9YZ96"/>
<accession>A0A4P9YZ96</accession>
<dbReference type="PROSITE" id="PS01034">
    <property type="entry name" value="GH16_1"/>
    <property type="match status" value="1"/>
</dbReference>
<dbReference type="Proteomes" id="UP000278143">
    <property type="component" value="Unassembled WGS sequence"/>
</dbReference>
<dbReference type="Gene3D" id="2.60.120.200">
    <property type="match status" value="1"/>
</dbReference>
<feature type="domain" description="GH16" evidence="4">
    <location>
        <begin position="40"/>
        <end position="265"/>
    </location>
</feature>
<gene>
    <name evidence="5" type="ORF">SYNPS1DRAFT_2265</name>
</gene>
<dbReference type="InterPro" id="IPR008263">
    <property type="entry name" value="GH16_AS"/>
</dbReference>
<dbReference type="OrthoDB" id="4781at2759"/>
<dbReference type="Pfam" id="PF00722">
    <property type="entry name" value="Glyco_hydro_16"/>
    <property type="match status" value="1"/>
</dbReference>
<name>A0A4P9YZ96_9FUNG</name>
<dbReference type="EMBL" id="KZ989738">
    <property type="protein sequence ID" value="RKP25467.1"/>
    <property type="molecule type" value="Genomic_DNA"/>
</dbReference>
<evidence type="ECO:0000256" key="1">
    <source>
        <dbReference type="ARBA" id="ARBA00022729"/>
    </source>
</evidence>
<organism evidence="5 6">
    <name type="scientific">Syncephalis pseudoplumigaleata</name>
    <dbReference type="NCBI Taxonomy" id="1712513"/>
    <lineage>
        <taxon>Eukaryota</taxon>
        <taxon>Fungi</taxon>
        <taxon>Fungi incertae sedis</taxon>
        <taxon>Zoopagomycota</taxon>
        <taxon>Zoopagomycotina</taxon>
        <taxon>Zoopagomycetes</taxon>
        <taxon>Zoopagales</taxon>
        <taxon>Piptocephalidaceae</taxon>
        <taxon>Syncephalis</taxon>
    </lineage>
</organism>
<sequence length="265" mass="29771">ANCGELGRKCDKFSPCCSGGYCDSKLRFCAVNCDPENSYSAKSCFPRPGCVNFETNFGDAKKMTTLENYDGNYQKYELYSDFQPNNAHINGNGELQLDMKLGTQKNKEGNYEGFGATVTWTRFMQYGRATVEMKSASLSPGVVSSFITKSPEGDEIDFEWVGKDPEEVQSNFYYNNELDYTKGAHHQVGADTSKTYNRYTIQWSPDEIAWLINDKVVRTAKRADTKQADGSYKFPNKMSRIQLSIWDGGMGAEGTAKWAGTPTRW</sequence>
<dbReference type="GO" id="GO:0005975">
    <property type="term" value="P:carbohydrate metabolic process"/>
    <property type="evidence" value="ECO:0007669"/>
    <property type="project" value="InterPro"/>
</dbReference>
<evidence type="ECO:0000313" key="5">
    <source>
        <dbReference type="EMBL" id="RKP25467.1"/>
    </source>
</evidence>
<dbReference type="InterPro" id="IPR013320">
    <property type="entry name" value="ConA-like_dom_sf"/>
</dbReference>
<feature type="non-terminal residue" evidence="5">
    <location>
        <position position="1"/>
    </location>
</feature>
<proteinExistence type="predicted"/>
<protein>
    <submittedName>
        <fullName evidence="5">Glycosyl hydrolases family 16-domain-containing protein</fullName>
    </submittedName>
</protein>
<reference evidence="6" key="1">
    <citation type="journal article" date="2018" name="Nat. Microbiol.">
        <title>Leveraging single-cell genomics to expand the fungal tree of life.</title>
        <authorList>
            <person name="Ahrendt S.R."/>
            <person name="Quandt C.A."/>
            <person name="Ciobanu D."/>
            <person name="Clum A."/>
            <person name="Salamov A."/>
            <person name="Andreopoulos B."/>
            <person name="Cheng J.F."/>
            <person name="Woyke T."/>
            <person name="Pelin A."/>
            <person name="Henrissat B."/>
            <person name="Reynolds N.K."/>
            <person name="Benny G.L."/>
            <person name="Smith M.E."/>
            <person name="James T.Y."/>
            <person name="Grigoriev I.V."/>
        </authorList>
    </citation>
    <scope>NUCLEOTIDE SEQUENCE [LARGE SCALE GENOMIC DNA]</scope>
    <source>
        <strain evidence="6">Benny S71-1</strain>
    </source>
</reference>
<keyword evidence="3" id="KW-0326">Glycosidase</keyword>
<dbReference type="PROSITE" id="PS51762">
    <property type="entry name" value="GH16_2"/>
    <property type="match status" value="1"/>
</dbReference>
<feature type="non-terminal residue" evidence="5">
    <location>
        <position position="265"/>
    </location>
</feature>
<evidence type="ECO:0000256" key="2">
    <source>
        <dbReference type="ARBA" id="ARBA00022801"/>
    </source>
</evidence>
<keyword evidence="2 5" id="KW-0378">Hydrolase</keyword>
<dbReference type="GO" id="GO:0004553">
    <property type="term" value="F:hydrolase activity, hydrolyzing O-glycosyl compounds"/>
    <property type="evidence" value="ECO:0007669"/>
    <property type="project" value="InterPro"/>
</dbReference>